<dbReference type="AlphaFoldDB" id="A0A1H2HQI6"/>
<keyword evidence="1" id="KW-0472">Membrane</keyword>
<keyword evidence="1" id="KW-1133">Transmembrane helix</keyword>
<dbReference type="RefSeq" id="WP_046766973.1">
    <property type="nucleotide sequence ID" value="NZ_KQ061220.1"/>
</dbReference>
<dbReference type="EMBL" id="LT629791">
    <property type="protein sequence ID" value="SDU33986.1"/>
    <property type="molecule type" value="Genomic_DNA"/>
</dbReference>
<evidence type="ECO:0000256" key="1">
    <source>
        <dbReference type="SAM" id="Phobius"/>
    </source>
</evidence>
<evidence type="ECO:0000313" key="3">
    <source>
        <dbReference type="Proteomes" id="UP000182977"/>
    </source>
</evidence>
<keyword evidence="1" id="KW-0812">Transmembrane</keyword>
<name>A0A1H2HQI6_9ACTN</name>
<gene>
    <name evidence="2" type="ORF">SAMN04488563_1182</name>
</gene>
<keyword evidence="3" id="KW-1185">Reference proteome</keyword>
<accession>A0A1H2HQI6</accession>
<sequence>MSTACWGLWVWPVMRGRPLPDRNDLYYAAGYQALVSVVVGGRMLEAAGDDGIQAGWVVACVLCAAVSVLVLFLLLRARTRPPRPPEDREAQRRRRLSRLETATQAGQDRLLDAFERLPDEDREALQAEYAAALAVLRERGLDATPAGDEPLPGSALLERRAAEIARLEAELPGQ</sequence>
<proteinExistence type="predicted"/>
<dbReference type="OrthoDB" id="9999932at2"/>
<reference evidence="3" key="1">
    <citation type="submission" date="2016-10" db="EMBL/GenBank/DDBJ databases">
        <authorList>
            <person name="Varghese N."/>
            <person name="Submissions S."/>
        </authorList>
    </citation>
    <scope>NUCLEOTIDE SEQUENCE [LARGE SCALE GENOMIC DNA]</scope>
    <source>
        <strain evidence="3">DSM 45079</strain>
    </source>
</reference>
<feature type="transmembrane region" description="Helical" evidence="1">
    <location>
        <begin position="56"/>
        <end position="75"/>
    </location>
</feature>
<protein>
    <submittedName>
        <fullName evidence="2">Uncharacterized protein</fullName>
    </submittedName>
</protein>
<evidence type="ECO:0000313" key="2">
    <source>
        <dbReference type="EMBL" id="SDU33986.1"/>
    </source>
</evidence>
<organism evidence="2 3">
    <name type="scientific">Jiangella alkaliphila</name>
    <dbReference type="NCBI Taxonomy" id="419479"/>
    <lineage>
        <taxon>Bacteria</taxon>
        <taxon>Bacillati</taxon>
        <taxon>Actinomycetota</taxon>
        <taxon>Actinomycetes</taxon>
        <taxon>Jiangellales</taxon>
        <taxon>Jiangellaceae</taxon>
        <taxon>Jiangella</taxon>
    </lineage>
</organism>
<dbReference type="Proteomes" id="UP000182977">
    <property type="component" value="Chromosome I"/>
</dbReference>